<sequence>MLQGNPEELIQASIESFEIQPDLQTLDRIDENIVKILNKRAALLKQYGDTNGDLQEQISKLQIDVQELVRTNNYPQIHDGASPVDTDVFTYISSKLDELKNLKVSISKNLSDLNVLISSNNRSKLKLTDSLTTLNDNYHSLINKNLGSHKNSNVMKINLYKSLGLVIESKGEEDNILVYNEKEGTSGFLKVDEQYSDYFIGNYIWDKL</sequence>
<evidence type="ECO:0000313" key="12">
    <source>
        <dbReference type="EMBL" id="EGV60797.1"/>
    </source>
</evidence>
<dbReference type="GeneID" id="18248477"/>
<comment type="function">
    <text evidence="10">Acts as a component of the essential kinetochore-associated NDC80 complex, which is required for chromosome segregation and spindle checkpoint activity.</text>
</comment>
<keyword evidence="3 10" id="KW-0132">Cell division</keyword>
<dbReference type="HOGENOM" id="CLU_091441_0_0_1"/>
<protein>
    <recommendedName>
        <fullName evidence="10">Kinetochore protein Spc24</fullName>
    </recommendedName>
</protein>
<organism evidence="13">
    <name type="scientific">Candida tenuis (strain ATCC 10573 / BCRC 21748 / CBS 615 / JCM 9827 / NBRC 10315 / NRRL Y-1498 / VKM Y-70)</name>
    <name type="common">Yeast</name>
    <name type="synonym">Yamadazyma tenuis</name>
    <dbReference type="NCBI Taxonomy" id="590646"/>
    <lineage>
        <taxon>Eukaryota</taxon>
        <taxon>Fungi</taxon>
        <taxon>Dikarya</taxon>
        <taxon>Ascomycota</taxon>
        <taxon>Saccharomycotina</taxon>
        <taxon>Pichiomycetes</taxon>
        <taxon>Debaryomycetaceae</taxon>
        <taxon>Yamadazyma</taxon>
    </lineage>
</organism>
<evidence type="ECO:0000256" key="7">
    <source>
        <dbReference type="ARBA" id="ARBA00023242"/>
    </source>
</evidence>
<dbReference type="GO" id="GO:0005634">
    <property type="term" value="C:nucleus"/>
    <property type="evidence" value="ECO:0007669"/>
    <property type="project" value="UniProtKB-SubCell"/>
</dbReference>
<feature type="coiled-coil region" evidence="11">
    <location>
        <begin position="44"/>
        <end position="71"/>
    </location>
</feature>
<dbReference type="GO" id="GO:0051301">
    <property type="term" value="P:cell division"/>
    <property type="evidence" value="ECO:0007669"/>
    <property type="project" value="UniProtKB-UniRule"/>
</dbReference>
<feature type="non-terminal residue" evidence="12">
    <location>
        <position position="1"/>
    </location>
</feature>
<dbReference type="GO" id="GO:0007059">
    <property type="term" value="P:chromosome segregation"/>
    <property type="evidence" value="ECO:0007669"/>
    <property type="project" value="TreeGrafter"/>
</dbReference>
<dbReference type="GO" id="GO:0008017">
    <property type="term" value="F:microtubule binding"/>
    <property type="evidence" value="ECO:0007669"/>
    <property type="project" value="TreeGrafter"/>
</dbReference>
<accession>G3BCB9</accession>
<evidence type="ECO:0000256" key="11">
    <source>
        <dbReference type="SAM" id="Coils"/>
    </source>
</evidence>
<dbReference type="CDD" id="cd11565">
    <property type="entry name" value="RWD_Spc24"/>
    <property type="match status" value="1"/>
</dbReference>
<evidence type="ECO:0000256" key="3">
    <source>
        <dbReference type="ARBA" id="ARBA00022618"/>
    </source>
</evidence>
<dbReference type="InterPro" id="IPR038066">
    <property type="entry name" value="Spc24_Fungi_globular_sf"/>
</dbReference>
<evidence type="ECO:0000256" key="6">
    <source>
        <dbReference type="ARBA" id="ARBA00023054"/>
    </source>
</evidence>
<comment type="subcellular location">
    <subcellularLocation>
        <location evidence="10">Nucleus</location>
    </subcellularLocation>
    <subcellularLocation>
        <location evidence="10">Chromosome</location>
        <location evidence="10">Centromere</location>
        <location evidence="10">Kinetochore</location>
    </subcellularLocation>
</comment>
<keyword evidence="13" id="KW-1185">Reference proteome</keyword>
<dbReference type="Proteomes" id="UP000000707">
    <property type="component" value="Unassembled WGS sequence"/>
</dbReference>
<keyword evidence="6 11" id="KW-0175">Coiled coil</keyword>
<evidence type="ECO:0000256" key="9">
    <source>
        <dbReference type="ARBA" id="ARBA00023328"/>
    </source>
</evidence>
<dbReference type="GO" id="GO:0031262">
    <property type="term" value="C:Ndc80 complex"/>
    <property type="evidence" value="ECO:0007669"/>
    <property type="project" value="TreeGrafter"/>
</dbReference>
<keyword evidence="4 10" id="KW-0498">Mitosis</keyword>
<dbReference type="SUPFAM" id="SSF143026">
    <property type="entry name" value="Kinetochore globular domain"/>
    <property type="match status" value="1"/>
</dbReference>
<evidence type="ECO:0000313" key="13">
    <source>
        <dbReference type="Proteomes" id="UP000000707"/>
    </source>
</evidence>
<dbReference type="Pfam" id="PF08286">
    <property type="entry name" value="Spc24"/>
    <property type="match status" value="1"/>
</dbReference>
<evidence type="ECO:0000256" key="4">
    <source>
        <dbReference type="ARBA" id="ARBA00022776"/>
    </source>
</evidence>
<proteinExistence type="inferred from homology"/>
<dbReference type="STRING" id="590646.G3BCB9"/>
<dbReference type="Gene3D" id="3.30.160.430">
    <property type="match status" value="1"/>
</dbReference>
<name>G3BCB9_CANTC</name>
<dbReference type="eggNOG" id="ENOG502S52R">
    <property type="taxonomic scope" value="Eukaryota"/>
</dbReference>
<keyword evidence="9 10" id="KW-0137">Centromere</keyword>
<keyword evidence="5 10" id="KW-0995">Kinetochore</keyword>
<dbReference type="OrthoDB" id="3344830at2759"/>
<evidence type="ECO:0000256" key="1">
    <source>
        <dbReference type="ARBA" id="ARBA00007804"/>
    </source>
</evidence>
<gene>
    <name evidence="12" type="ORF">CANTEDRAFT_116864</name>
</gene>
<evidence type="ECO:0000256" key="2">
    <source>
        <dbReference type="ARBA" id="ARBA00022454"/>
    </source>
</evidence>
<dbReference type="KEGG" id="cten:18248477"/>
<dbReference type="InterPro" id="IPR013252">
    <property type="entry name" value="Ndc80_Spc24"/>
</dbReference>
<dbReference type="EMBL" id="GL996528">
    <property type="protein sequence ID" value="EGV60797.1"/>
    <property type="molecule type" value="Genomic_DNA"/>
</dbReference>
<keyword evidence="7 10" id="KW-0539">Nucleus</keyword>
<dbReference type="AlphaFoldDB" id="G3BCB9"/>
<keyword evidence="8 10" id="KW-0131">Cell cycle</keyword>
<evidence type="ECO:0000256" key="8">
    <source>
        <dbReference type="ARBA" id="ARBA00023306"/>
    </source>
</evidence>
<comment type="similarity">
    <text evidence="1 10">Belongs to the SPC24 family.</text>
</comment>
<evidence type="ECO:0000256" key="5">
    <source>
        <dbReference type="ARBA" id="ARBA00022838"/>
    </source>
</evidence>
<dbReference type="PANTHER" id="PTHR22142">
    <property type="match status" value="1"/>
</dbReference>
<keyword evidence="2 10" id="KW-0158">Chromosome</keyword>
<comment type="subunit">
    <text evidence="10">Component of the NDC80 complex.</text>
</comment>
<reference evidence="12 13" key="1">
    <citation type="journal article" date="2011" name="Proc. Natl. Acad. Sci. U.S.A.">
        <title>Comparative genomics of xylose-fermenting fungi for enhanced biofuel production.</title>
        <authorList>
            <person name="Wohlbach D.J."/>
            <person name="Kuo A."/>
            <person name="Sato T.K."/>
            <person name="Potts K.M."/>
            <person name="Salamov A.A."/>
            <person name="LaButti K.M."/>
            <person name="Sun H."/>
            <person name="Clum A."/>
            <person name="Pangilinan J.L."/>
            <person name="Lindquist E.A."/>
            <person name="Lucas S."/>
            <person name="Lapidus A."/>
            <person name="Jin M."/>
            <person name="Gunawan C."/>
            <person name="Balan V."/>
            <person name="Dale B.E."/>
            <person name="Jeffries T.W."/>
            <person name="Zinkel R."/>
            <person name="Barry K.W."/>
            <person name="Grigoriev I.V."/>
            <person name="Gasch A.P."/>
        </authorList>
    </citation>
    <scope>NUCLEOTIDE SEQUENCE [LARGE SCALE GENOMIC DNA]</scope>
    <source>
        <strain evidence="13">ATCC 10573 / BCRC 21748 / CBS 615 / JCM 9827 / NBRC 10315 / NRRL Y-1498 / VKM Y-70</strain>
    </source>
</reference>
<evidence type="ECO:0000256" key="10">
    <source>
        <dbReference type="RuleBase" id="RU368011"/>
    </source>
</evidence>
<dbReference type="PANTHER" id="PTHR22142:SF2">
    <property type="entry name" value="KINETOCHORE PROTEIN SPC24"/>
    <property type="match status" value="1"/>
</dbReference>